<dbReference type="Pfam" id="PF22544">
    <property type="entry name" value="HYDIN_VesB_CFA65-like_Ig"/>
    <property type="match status" value="1"/>
</dbReference>
<reference evidence="9 10" key="1">
    <citation type="submission" date="2016-02" db="EMBL/GenBank/DDBJ databases">
        <title>Genome analysis of coral dinoflagellate symbionts highlights evolutionary adaptations to a symbiotic lifestyle.</title>
        <authorList>
            <person name="Aranda M."/>
            <person name="Li Y."/>
            <person name="Liew Y.J."/>
            <person name="Baumgarten S."/>
            <person name="Simakov O."/>
            <person name="Wilson M."/>
            <person name="Piel J."/>
            <person name="Ashoor H."/>
            <person name="Bougouffa S."/>
            <person name="Bajic V.B."/>
            <person name="Ryu T."/>
            <person name="Ravasi T."/>
            <person name="Bayer T."/>
            <person name="Micklem G."/>
            <person name="Kim H."/>
            <person name="Bhak J."/>
            <person name="Lajeunesse T.C."/>
            <person name="Voolstra C.R."/>
        </authorList>
    </citation>
    <scope>NUCLEOTIDE SEQUENCE [LARGE SCALE GENOMIC DNA]</scope>
    <source>
        <strain evidence="9 10">CCMP2467</strain>
    </source>
</reference>
<feature type="coiled-coil region" evidence="6">
    <location>
        <begin position="983"/>
        <end position="1015"/>
    </location>
</feature>
<feature type="compositionally biased region" description="Basic and acidic residues" evidence="7">
    <location>
        <begin position="606"/>
        <end position="624"/>
    </location>
</feature>
<feature type="compositionally biased region" description="Basic and acidic residues" evidence="7">
    <location>
        <begin position="1261"/>
        <end position="1277"/>
    </location>
</feature>
<keyword evidence="3" id="KW-0963">Cytoplasm</keyword>
<dbReference type="EMBL" id="LSRX01000511">
    <property type="protein sequence ID" value="OLP95249.1"/>
    <property type="molecule type" value="Genomic_DNA"/>
</dbReference>
<dbReference type="GO" id="GO:0097729">
    <property type="term" value="C:9+2 motile cilium"/>
    <property type="evidence" value="ECO:0007669"/>
    <property type="project" value="TreeGrafter"/>
</dbReference>
<keyword evidence="5" id="KW-0966">Cell projection</keyword>
<evidence type="ECO:0000256" key="2">
    <source>
        <dbReference type="ARBA" id="ARBA00004496"/>
    </source>
</evidence>
<proteinExistence type="predicted"/>
<dbReference type="PANTHER" id="PTHR46500:SF1">
    <property type="entry name" value="CILIA- AND FLAGELLA-ASSOCIATED PROTEIN 221"/>
    <property type="match status" value="1"/>
</dbReference>
<dbReference type="InterPro" id="IPR029676">
    <property type="entry name" value="CFAP221"/>
</dbReference>
<accession>A0A1Q9DJA6</accession>
<dbReference type="PANTHER" id="PTHR46500">
    <property type="entry name" value="CILIA- AND FLAGELLA-ASSOCIATED PROTEIN 221"/>
    <property type="match status" value="1"/>
</dbReference>
<feature type="compositionally biased region" description="Basic residues" evidence="7">
    <location>
        <begin position="552"/>
        <end position="565"/>
    </location>
</feature>
<feature type="compositionally biased region" description="Polar residues" evidence="7">
    <location>
        <begin position="204"/>
        <end position="215"/>
    </location>
</feature>
<dbReference type="InterPro" id="IPR053879">
    <property type="entry name" value="HYDIN_VesB_CFA65-like_Ig"/>
</dbReference>
<sequence>MLEFLLGVQSVLSLRGTETGAWRGTIWSPGAQHIIRHPARVQTEPPLVIYRNTATADPNRAVLDVLAPGTQLIVYPVGTWVGFKRFELGEARSPQYWLISIDFAPPTAAGELSLTSGESLWLQWNHARPSRMTSIVWGDTPPYRDQWSQGHQRHRKGDIPRCRENDVSKHKHKLLLEILADNHKPRQEVHINNHKLLLEIQGPSTSTTTRKQPFSTARGHESFTTPATTTTTTSSTTTYTGLGGRDRPAGRMKISHAISHHNPAASTEMLTNPIVESERTWRSTTGNYLIAPYAKTLRTLNRAHEGIASMKNALDWLDWTHLALSEGAVLHTGESMAIAFHAARAGRHFLLHEGHDLLENFLGPSFRGVSLVCVCMLNDWRKVSSPLSVAELRKKGEAAAAQASEPATAGDYTTDKFKSSKRPLSEYVRFETKEGMALLFHPGPLDRWIGKYYRWDGTNQNYVDPTTGGILTSEESQDYRSYLQRHKERRQMGDRADKVVKRVKLVGRCNPAVEEELRVYIGRFPGEIRGLLASGKKIYKQILGRSKTDKAKKLHKGKKQKKKEKKAAQKKDKKQGKPTKDNHAGDSDDSQKFGDMIQDATANPSPHDDLGESRETQETKEAQHHAAVSSPPDEVDWGDEEDDADSHRTTAADLGGVTATQIQLDRCFLLLEPHAAAAGSSGAGIVLQAKDGGNLAVEVLFRMMRGGRLPTAYNRKQEVRGSSWHADGPAAGDRVLEVPDMQATAGYPDDGNELVVGGRHPLLEKETFEQLHRNDIVETRPHTLHFGGFQIHKEHSQVLRVVNISPSSLRVSIIGPSTPWFRITVDKKGLLAPGMSEDVTVSFEPHEWRYYYDTIKIFCGELSENLIVPIHAYPSANDIVLPRIIDFGAIAIGTSRSKVIPLSCKIPIQFEFEIDVVESHSDFSISPLAGVIPADGSTEVVITFTPTRHRTARGELRFQIAQFDFQPMMVTLLGSCSPEAAKLEVLRSEILELEAAEATKKQEALAESINKLQGKKKNPMRVVLPTFKREELERTISGVKVPTTRTDQQATNYILNQTAGKLPLKDLVAFIREQRQAADQRRRLVSDNFQNQSEEAEEEEDKQAAELRFELQYREVDKRDKDKELKSTRATGEEPPAAQEVSDVCAARKARHEKLLQYRIGQDVKRVESVLIHTRVAVPSSFKPALKPEWDECANDTFSVRLQVIERFVRAGSKVFMRLRAEKRLQLLQEALNEAGVFDKPSCKAWVEAENKAAASGTLVKAEKAPQKPAKGADNKTEGTLPSVHIPKDFVLPFQTPTRTSGFSAEERQPVEVTQLDNFEEFVPAELNTRLDFKVLDYQQHQVPPASGYMQPNTDRERLSAALEASGLPLLKT</sequence>
<evidence type="ECO:0000256" key="5">
    <source>
        <dbReference type="ARBA" id="ARBA00023273"/>
    </source>
</evidence>
<feature type="compositionally biased region" description="Acidic residues" evidence="7">
    <location>
        <begin position="633"/>
        <end position="644"/>
    </location>
</feature>
<evidence type="ECO:0000313" key="9">
    <source>
        <dbReference type="EMBL" id="OLP95249.1"/>
    </source>
</evidence>
<feature type="region of interest" description="Disordered" evidence="7">
    <location>
        <begin position="1258"/>
        <end position="1282"/>
    </location>
</feature>
<dbReference type="GO" id="GO:0044458">
    <property type="term" value="P:motile cilium assembly"/>
    <property type="evidence" value="ECO:0007669"/>
    <property type="project" value="TreeGrafter"/>
</dbReference>
<keyword evidence="6" id="KW-0175">Coiled coil</keyword>
<dbReference type="GO" id="GO:0005737">
    <property type="term" value="C:cytoplasm"/>
    <property type="evidence" value="ECO:0007669"/>
    <property type="project" value="UniProtKB-SubCell"/>
</dbReference>
<feature type="compositionally biased region" description="Basic and acidic residues" evidence="7">
    <location>
        <begin position="578"/>
        <end position="592"/>
    </location>
</feature>
<feature type="region of interest" description="Disordered" evidence="7">
    <location>
        <begin position="544"/>
        <end position="647"/>
    </location>
</feature>
<gene>
    <name evidence="9" type="primary">PCDP1</name>
    <name evidence="9" type="ORF">AK812_SmicGene22651</name>
</gene>
<keyword evidence="4" id="KW-0969">Cilium</keyword>
<keyword evidence="10" id="KW-1185">Reference proteome</keyword>
<evidence type="ECO:0000313" key="10">
    <source>
        <dbReference type="Proteomes" id="UP000186817"/>
    </source>
</evidence>
<evidence type="ECO:0000259" key="8">
    <source>
        <dbReference type="Pfam" id="PF22544"/>
    </source>
</evidence>
<dbReference type="OrthoDB" id="5538672at2759"/>
<dbReference type="GO" id="GO:0003341">
    <property type="term" value="P:cilium movement"/>
    <property type="evidence" value="ECO:0007669"/>
    <property type="project" value="InterPro"/>
</dbReference>
<organism evidence="9 10">
    <name type="scientific">Symbiodinium microadriaticum</name>
    <name type="common">Dinoflagellate</name>
    <name type="synonym">Zooxanthella microadriatica</name>
    <dbReference type="NCBI Taxonomy" id="2951"/>
    <lineage>
        <taxon>Eukaryota</taxon>
        <taxon>Sar</taxon>
        <taxon>Alveolata</taxon>
        <taxon>Dinophyceae</taxon>
        <taxon>Suessiales</taxon>
        <taxon>Symbiodiniaceae</taxon>
        <taxon>Symbiodinium</taxon>
    </lineage>
</organism>
<dbReference type="InterPro" id="IPR013783">
    <property type="entry name" value="Ig-like_fold"/>
</dbReference>
<feature type="compositionally biased region" description="Low complexity" evidence="7">
    <location>
        <begin position="224"/>
        <end position="240"/>
    </location>
</feature>
<evidence type="ECO:0000256" key="7">
    <source>
        <dbReference type="SAM" id="MobiDB-lite"/>
    </source>
</evidence>
<dbReference type="Gene3D" id="2.60.40.10">
    <property type="entry name" value="Immunoglobulins"/>
    <property type="match status" value="2"/>
</dbReference>
<evidence type="ECO:0000256" key="4">
    <source>
        <dbReference type="ARBA" id="ARBA00023069"/>
    </source>
</evidence>
<evidence type="ECO:0000256" key="3">
    <source>
        <dbReference type="ARBA" id="ARBA00022490"/>
    </source>
</evidence>
<evidence type="ECO:0000256" key="6">
    <source>
        <dbReference type="SAM" id="Coils"/>
    </source>
</evidence>
<protein>
    <submittedName>
        <fullName evidence="9">Primary ciliary dyskinesia protein 1</fullName>
    </submittedName>
</protein>
<evidence type="ECO:0000256" key="1">
    <source>
        <dbReference type="ARBA" id="ARBA00004138"/>
    </source>
</evidence>
<feature type="region of interest" description="Disordered" evidence="7">
    <location>
        <begin position="1120"/>
        <end position="1143"/>
    </location>
</feature>
<feature type="domain" description="HYDIN/VesB/CFA65-like Ig-like" evidence="8">
    <location>
        <begin position="778"/>
        <end position="864"/>
    </location>
</feature>
<name>A0A1Q9DJA6_SYMMI</name>
<feature type="region of interest" description="Disordered" evidence="7">
    <location>
        <begin position="204"/>
        <end position="247"/>
    </location>
</feature>
<comment type="caution">
    <text evidence="9">The sequence shown here is derived from an EMBL/GenBank/DDBJ whole genome shotgun (WGS) entry which is preliminary data.</text>
</comment>
<dbReference type="Proteomes" id="UP000186817">
    <property type="component" value="Unassembled WGS sequence"/>
</dbReference>
<comment type="subcellular location">
    <subcellularLocation>
        <location evidence="1">Cell projection</location>
        <location evidence="1">Cilium</location>
    </subcellularLocation>
    <subcellularLocation>
        <location evidence="2">Cytoplasm</location>
    </subcellularLocation>
</comment>